<feature type="non-terminal residue" evidence="1">
    <location>
        <position position="1"/>
    </location>
</feature>
<keyword evidence="2" id="KW-1185">Reference proteome</keyword>
<sequence length="122" mass="14026">PLAGGSEGGRSRPFLSSINNNAMWMDVLENGESSMYAKYFDINWYPVSTDLTHRVLIPELGDQYGNVLENGELQLSFEEGAFFVWYYDRKYPIRPQTYTNILQHDIDRLGDNLGEEHPQFTG</sequence>
<reference evidence="1 2" key="1">
    <citation type="submission" date="2015-02" db="EMBL/GenBank/DDBJ databases">
        <title>Single-cell genomics of uncultivated deep-branching MTB reveals a conserved set of magnetosome genes.</title>
        <authorList>
            <person name="Kolinko S."/>
            <person name="Richter M."/>
            <person name="Glockner F.O."/>
            <person name="Brachmann A."/>
            <person name="Schuler D."/>
        </authorList>
    </citation>
    <scope>NUCLEOTIDE SEQUENCE [LARGE SCALE GENOMIC DNA]</scope>
    <source>
        <strain evidence="1">TM-1</strain>
    </source>
</reference>
<accession>A0A0F3GJH4</accession>
<organism evidence="1 2">
    <name type="scientific">Candidatus Magnetobacterium bavaricum</name>
    <dbReference type="NCBI Taxonomy" id="29290"/>
    <lineage>
        <taxon>Bacteria</taxon>
        <taxon>Pseudomonadati</taxon>
        <taxon>Nitrospirota</taxon>
        <taxon>Thermodesulfovibrionia</taxon>
        <taxon>Thermodesulfovibrionales</taxon>
        <taxon>Candidatus Magnetobacteriaceae</taxon>
        <taxon>Candidatus Magnetobacterium</taxon>
    </lineage>
</organism>
<gene>
    <name evidence="1" type="ORF">MBAV_005761</name>
</gene>
<name>A0A0F3GJH4_9BACT</name>
<dbReference type="EMBL" id="LACI01002433">
    <property type="protein sequence ID" value="KJU82046.1"/>
    <property type="molecule type" value="Genomic_DNA"/>
</dbReference>
<evidence type="ECO:0000313" key="2">
    <source>
        <dbReference type="Proteomes" id="UP000033423"/>
    </source>
</evidence>
<comment type="caution">
    <text evidence="1">The sequence shown here is derived from an EMBL/GenBank/DDBJ whole genome shotgun (WGS) entry which is preliminary data.</text>
</comment>
<protein>
    <submittedName>
        <fullName evidence="1">Malto-oligosyltrehalose synthase</fullName>
    </submittedName>
</protein>
<dbReference type="AlphaFoldDB" id="A0A0F3GJH4"/>
<dbReference type="Gene3D" id="3.30.1590.10">
    <property type="entry name" value="Maltooligosyl trehalose synthase, domain 2"/>
    <property type="match status" value="1"/>
</dbReference>
<evidence type="ECO:0000313" key="1">
    <source>
        <dbReference type="EMBL" id="KJU82046.1"/>
    </source>
</evidence>
<proteinExistence type="predicted"/>
<dbReference type="Proteomes" id="UP000033423">
    <property type="component" value="Unassembled WGS sequence"/>
</dbReference>